<reference evidence="1" key="1">
    <citation type="submission" date="2020-06" db="EMBL/GenBank/DDBJ databases">
        <title>Draft genome of Bugula neritina, a colonial animal packing powerful symbionts and potential medicines.</title>
        <authorList>
            <person name="Rayko M."/>
        </authorList>
    </citation>
    <scope>NUCLEOTIDE SEQUENCE [LARGE SCALE GENOMIC DNA]</scope>
    <source>
        <strain evidence="1">Kwan_BN1</strain>
    </source>
</reference>
<protein>
    <submittedName>
        <fullName evidence="1">Uncharacterized protein</fullName>
    </submittedName>
</protein>
<evidence type="ECO:0000313" key="2">
    <source>
        <dbReference type="Proteomes" id="UP000593567"/>
    </source>
</evidence>
<name>A0A7J7J065_BUGNE</name>
<organism evidence="1 2">
    <name type="scientific">Bugula neritina</name>
    <name type="common">Brown bryozoan</name>
    <name type="synonym">Sertularia neritina</name>
    <dbReference type="NCBI Taxonomy" id="10212"/>
    <lineage>
        <taxon>Eukaryota</taxon>
        <taxon>Metazoa</taxon>
        <taxon>Spiralia</taxon>
        <taxon>Lophotrochozoa</taxon>
        <taxon>Bryozoa</taxon>
        <taxon>Gymnolaemata</taxon>
        <taxon>Cheilostomatida</taxon>
        <taxon>Flustrina</taxon>
        <taxon>Buguloidea</taxon>
        <taxon>Bugulidae</taxon>
        <taxon>Bugula</taxon>
    </lineage>
</organism>
<sequence length="88" mass="9673">MFGTVNAIIRRSCLKLKPKIQSEGILHFTSICKAQPRIVVVQIGSNLKSISWNLRCLLYTKSMGTEMSSSKVASDPVVQTDKATFALS</sequence>
<accession>A0A7J7J065</accession>
<keyword evidence="2" id="KW-1185">Reference proteome</keyword>
<dbReference type="AlphaFoldDB" id="A0A7J7J065"/>
<evidence type="ECO:0000313" key="1">
    <source>
        <dbReference type="EMBL" id="KAF6019503.1"/>
    </source>
</evidence>
<comment type="caution">
    <text evidence="1">The sequence shown here is derived from an EMBL/GenBank/DDBJ whole genome shotgun (WGS) entry which is preliminary data.</text>
</comment>
<dbReference type="EMBL" id="VXIV02003223">
    <property type="protein sequence ID" value="KAF6019503.1"/>
    <property type="molecule type" value="Genomic_DNA"/>
</dbReference>
<proteinExistence type="predicted"/>
<dbReference type="Proteomes" id="UP000593567">
    <property type="component" value="Unassembled WGS sequence"/>
</dbReference>
<gene>
    <name evidence="1" type="ORF">EB796_022154</name>
</gene>